<dbReference type="AlphaFoldDB" id="A0A0W0F7A6"/>
<dbReference type="InterPro" id="IPR016197">
    <property type="entry name" value="Chromo-like_dom_sf"/>
</dbReference>
<dbReference type="Pfam" id="PF00385">
    <property type="entry name" value="Chromo"/>
    <property type="match status" value="1"/>
</dbReference>
<dbReference type="PROSITE" id="PS50013">
    <property type="entry name" value="CHROMO_2"/>
    <property type="match status" value="1"/>
</dbReference>
<proteinExistence type="predicted"/>
<name>A0A0W0F7A6_MONRR</name>
<dbReference type="Pfam" id="PF24626">
    <property type="entry name" value="SH3_Tf2-1"/>
    <property type="match status" value="1"/>
</dbReference>
<dbReference type="EMBL" id="LATX01002243">
    <property type="protein sequence ID" value="KTB32230.1"/>
    <property type="molecule type" value="Genomic_DNA"/>
</dbReference>
<reference evidence="3 4" key="1">
    <citation type="submission" date="2015-12" db="EMBL/GenBank/DDBJ databases">
        <title>Draft genome sequence of Moniliophthora roreri, the causal agent of frosty pod rot of cacao.</title>
        <authorList>
            <person name="Aime M.C."/>
            <person name="Diaz-Valderrama J.R."/>
            <person name="Kijpornyongpan T."/>
            <person name="Phillips-Mora W."/>
        </authorList>
    </citation>
    <scope>NUCLEOTIDE SEQUENCE [LARGE SCALE GENOMIC DNA]</scope>
    <source>
        <strain evidence="3 4">MCA 2952</strain>
    </source>
</reference>
<sequence>MKKSPFYLMMGYNPRPLPTAFTKTMIPSIETRLSELKKLREEMYSLMELAQRKMEGTAKRSFTPFTVGQKVWLEGKNLNFRYPSKKLAPKREGPFKIEAVLELVTYKLTLPDQWKVHPIFHASLLSPYRQNKVHGRNFLKPPPDLIEGQEEHEIEAIIGHTPKRKPQRFLVSWKGYPSAENEWLWEEDFEHAKETLADYKKANKLRQILTKASQCLNLTHTTTSTPPPLNSSTSSTTPPTEKGSSKRLETPHSSTISSETTNSSSDNIAASGFTIPGQLTVPMICAPTIFFPHPLPQSDYTTTTGGETSPTGGLEYPPRLSIEALEDYELVESSRPASTPPFSIDHFNSDGFDQPEPSLTQRLRTSPSPPEPNLTEPLPHPLVSLTQSLQTVTLRTPGPPGIGTPQTIPGTHLPGPSDQSPPNSLPHPENNNDAATTETESQMSSSVTNPVSMTDFLNAINVVSGVTIHRTVKTTSVRSATHTNLTISLNIAHNYEEANEFLSQGLFGVIQLLMALRRTTLIRPPSPTSPTSPTSTEEETPPIYTIIRITDDREPITLTTNDGEERTFVPVRYVNGATVFEAGTSNQNRG</sequence>
<evidence type="ECO:0000256" key="1">
    <source>
        <dbReference type="SAM" id="MobiDB-lite"/>
    </source>
</evidence>
<feature type="compositionally biased region" description="Low complexity" evidence="1">
    <location>
        <begin position="301"/>
        <end position="313"/>
    </location>
</feature>
<evidence type="ECO:0000259" key="2">
    <source>
        <dbReference type="PROSITE" id="PS50013"/>
    </source>
</evidence>
<gene>
    <name evidence="3" type="ORF">WG66_15179</name>
</gene>
<accession>A0A0W0F7A6</accession>
<feature type="domain" description="Chromo" evidence="2">
    <location>
        <begin position="152"/>
        <end position="211"/>
    </location>
</feature>
<dbReference type="Proteomes" id="UP000054988">
    <property type="component" value="Unassembled WGS sequence"/>
</dbReference>
<feature type="compositionally biased region" description="Low complexity" evidence="1">
    <location>
        <begin position="253"/>
        <end position="265"/>
    </location>
</feature>
<dbReference type="InterPro" id="IPR023780">
    <property type="entry name" value="Chromo_domain"/>
</dbReference>
<feature type="region of interest" description="Disordered" evidence="1">
    <location>
        <begin position="296"/>
        <end position="317"/>
    </location>
</feature>
<feature type="region of interest" description="Disordered" evidence="1">
    <location>
        <begin position="219"/>
        <end position="269"/>
    </location>
</feature>
<comment type="caution">
    <text evidence="3">The sequence shown here is derived from an EMBL/GenBank/DDBJ whole genome shotgun (WGS) entry which is preliminary data.</text>
</comment>
<feature type="compositionally biased region" description="Polar residues" evidence="1">
    <location>
        <begin position="357"/>
        <end position="366"/>
    </location>
</feature>
<feature type="region of interest" description="Disordered" evidence="1">
    <location>
        <begin position="330"/>
        <end position="380"/>
    </location>
</feature>
<evidence type="ECO:0000313" key="4">
    <source>
        <dbReference type="Proteomes" id="UP000054988"/>
    </source>
</evidence>
<evidence type="ECO:0000313" key="3">
    <source>
        <dbReference type="EMBL" id="KTB32230.1"/>
    </source>
</evidence>
<dbReference type="InterPro" id="IPR000953">
    <property type="entry name" value="Chromo/chromo_shadow_dom"/>
</dbReference>
<organism evidence="3 4">
    <name type="scientific">Moniliophthora roreri</name>
    <name type="common">Frosty pod rot fungus</name>
    <name type="synonym">Monilia roreri</name>
    <dbReference type="NCBI Taxonomy" id="221103"/>
    <lineage>
        <taxon>Eukaryota</taxon>
        <taxon>Fungi</taxon>
        <taxon>Dikarya</taxon>
        <taxon>Basidiomycota</taxon>
        <taxon>Agaricomycotina</taxon>
        <taxon>Agaricomycetes</taxon>
        <taxon>Agaricomycetidae</taxon>
        <taxon>Agaricales</taxon>
        <taxon>Marasmiineae</taxon>
        <taxon>Marasmiaceae</taxon>
        <taxon>Moniliophthora</taxon>
    </lineage>
</organism>
<feature type="compositionally biased region" description="Low complexity" evidence="1">
    <location>
        <begin position="219"/>
        <end position="240"/>
    </location>
</feature>
<dbReference type="SMART" id="SM00298">
    <property type="entry name" value="CHROMO"/>
    <property type="match status" value="1"/>
</dbReference>
<dbReference type="GO" id="GO:0006338">
    <property type="term" value="P:chromatin remodeling"/>
    <property type="evidence" value="ECO:0007669"/>
    <property type="project" value="UniProtKB-ARBA"/>
</dbReference>
<feature type="region of interest" description="Disordered" evidence="1">
    <location>
        <begin position="393"/>
        <end position="449"/>
    </location>
</feature>
<dbReference type="SUPFAM" id="SSF54160">
    <property type="entry name" value="Chromo domain-like"/>
    <property type="match status" value="1"/>
</dbReference>
<protein>
    <recommendedName>
        <fullName evidence="2">Chromo domain-containing protein</fullName>
    </recommendedName>
</protein>
<dbReference type="Gene3D" id="2.40.50.40">
    <property type="match status" value="1"/>
</dbReference>
<feature type="compositionally biased region" description="Polar residues" evidence="1">
    <location>
        <begin position="429"/>
        <end position="449"/>
    </location>
</feature>
<dbReference type="InterPro" id="IPR056924">
    <property type="entry name" value="SH3_Tf2-1"/>
</dbReference>